<keyword evidence="3" id="KW-1185">Reference proteome</keyword>
<protein>
    <submittedName>
        <fullName evidence="2">Uncharacterized protein</fullName>
    </submittedName>
</protein>
<proteinExistence type="predicted"/>
<dbReference type="RefSeq" id="XP_025551701.1">
    <property type="nucleotide sequence ID" value="XM_025700930.1"/>
</dbReference>
<sequence>MAEQGAMTPNKRRCTEAPVRTTSSGSLALIDQNVHPSLAASFSNDAKPKASFMTGINPNNPASPGTPSGSMASLVKPAATSLSGGFSSFAASKTGASIFGGTALKPSGLSHDAKTNTDGSSFKLESRKPSNAGHSAFGHTFGVNPKATGEPTMRPSPADPGSSDIKPETEPQDKLTPPSTKNVDW</sequence>
<evidence type="ECO:0000313" key="3">
    <source>
        <dbReference type="Proteomes" id="UP000248961"/>
    </source>
</evidence>
<gene>
    <name evidence="2" type="ORF">BO97DRAFT_59385</name>
</gene>
<dbReference type="Proteomes" id="UP000248961">
    <property type="component" value="Unassembled WGS sequence"/>
</dbReference>
<dbReference type="EMBL" id="KZ824283">
    <property type="protein sequence ID" value="RAL12547.1"/>
    <property type="molecule type" value="Genomic_DNA"/>
</dbReference>
<reference evidence="2 3" key="1">
    <citation type="submission" date="2018-02" db="EMBL/GenBank/DDBJ databases">
        <title>The genomes of Aspergillus section Nigri reveals drivers in fungal speciation.</title>
        <authorList>
            <consortium name="DOE Joint Genome Institute"/>
            <person name="Vesth T.C."/>
            <person name="Nybo J."/>
            <person name="Theobald S."/>
            <person name="Brandl J."/>
            <person name="Frisvad J.C."/>
            <person name="Nielsen K.F."/>
            <person name="Lyhne E.K."/>
            <person name="Kogle M.E."/>
            <person name="Kuo A."/>
            <person name="Riley R."/>
            <person name="Clum A."/>
            <person name="Nolan M."/>
            <person name="Lipzen A."/>
            <person name="Salamov A."/>
            <person name="Henrissat B."/>
            <person name="Wiebenga A."/>
            <person name="De vries R.P."/>
            <person name="Grigoriev I.V."/>
            <person name="Mortensen U.H."/>
            <person name="Andersen M.R."/>
            <person name="Baker S.E."/>
        </authorList>
    </citation>
    <scope>NUCLEOTIDE SEQUENCE [LARGE SCALE GENOMIC DNA]</scope>
    <source>
        <strain evidence="2 3">CBS 101889</strain>
    </source>
</reference>
<organism evidence="2 3">
    <name type="scientific">Aspergillus homomorphus (strain CBS 101889)</name>
    <dbReference type="NCBI Taxonomy" id="1450537"/>
    <lineage>
        <taxon>Eukaryota</taxon>
        <taxon>Fungi</taxon>
        <taxon>Dikarya</taxon>
        <taxon>Ascomycota</taxon>
        <taxon>Pezizomycotina</taxon>
        <taxon>Eurotiomycetes</taxon>
        <taxon>Eurotiomycetidae</taxon>
        <taxon>Eurotiales</taxon>
        <taxon>Aspergillaceae</taxon>
        <taxon>Aspergillus</taxon>
        <taxon>Aspergillus subgen. Circumdati</taxon>
    </lineage>
</organism>
<accession>A0A395HXL7</accession>
<feature type="region of interest" description="Disordered" evidence="1">
    <location>
        <begin position="51"/>
        <end position="73"/>
    </location>
</feature>
<dbReference type="VEuPathDB" id="FungiDB:BO97DRAFT_59385"/>
<name>A0A395HXL7_ASPHC</name>
<feature type="region of interest" description="Disordered" evidence="1">
    <location>
        <begin position="1"/>
        <end position="25"/>
    </location>
</feature>
<feature type="region of interest" description="Disordered" evidence="1">
    <location>
        <begin position="100"/>
        <end position="185"/>
    </location>
</feature>
<evidence type="ECO:0000256" key="1">
    <source>
        <dbReference type="SAM" id="MobiDB-lite"/>
    </source>
</evidence>
<dbReference type="GeneID" id="37205219"/>
<feature type="compositionally biased region" description="Polar residues" evidence="1">
    <location>
        <begin position="54"/>
        <end position="71"/>
    </location>
</feature>
<dbReference type="AlphaFoldDB" id="A0A395HXL7"/>
<evidence type="ECO:0000313" key="2">
    <source>
        <dbReference type="EMBL" id="RAL12547.1"/>
    </source>
</evidence>